<feature type="domain" description="Putative restriction endonuclease" evidence="1">
    <location>
        <begin position="17"/>
        <end position="177"/>
    </location>
</feature>
<evidence type="ECO:0000313" key="3">
    <source>
        <dbReference type="Proteomes" id="UP000049855"/>
    </source>
</evidence>
<reference evidence="3" key="1">
    <citation type="submission" date="2015-03" db="EMBL/GenBank/DDBJ databases">
        <authorList>
            <person name="Nijsse Bart"/>
        </authorList>
    </citation>
    <scope>NUCLEOTIDE SEQUENCE [LARGE SCALE GENOMIC DNA]</scope>
</reference>
<evidence type="ECO:0000313" key="2">
    <source>
        <dbReference type="EMBL" id="CQR70424.1"/>
    </source>
</evidence>
<dbReference type="Pfam" id="PF05685">
    <property type="entry name" value="Uma2"/>
    <property type="match status" value="1"/>
</dbReference>
<keyword evidence="3" id="KW-1185">Reference proteome</keyword>
<dbReference type="Gene3D" id="3.90.1570.10">
    <property type="entry name" value="tt1808, chain A"/>
    <property type="match status" value="1"/>
</dbReference>
<proteinExistence type="predicted"/>
<dbReference type="CDD" id="cd06260">
    <property type="entry name" value="DUF820-like"/>
    <property type="match status" value="1"/>
</dbReference>
<dbReference type="SUPFAM" id="SSF52980">
    <property type="entry name" value="Restriction endonuclease-like"/>
    <property type="match status" value="1"/>
</dbReference>
<gene>
    <name evidence="2" type="ORF">SpAn4DRAFT_1393</name>
</gene>
<dbReference type="EMBL" id="CTRP01000003">
    <property type="protein sequence ID" value="CQR70424.1"/>
    <property type="molecule type" value="Genomic_DNA"/>
</dbReference>
<dbReference type="AlphaFoldDB" id="A0A0U1KUQ2"/>
<protein>
    <recommendedName>
        <fullName evidence="1">Putative restriction endonuclease domain-containing protein</fullName>
    </recommendedName>
</protein>
<dbReference type="InterPro" id="IPR011335">
    <property type="entry name" value="Restrct_endonuc-II-like"/>
</dbReference>
<organism evidence="2 3">
    <name type="scientific">Sporomusa ovata</name>
    <dbReference type="NCBI Taxonomy" id="2378"/>
    <lineage>
        <taxon>Bacteria</taxon>
        <taxon>Bacillati</taxon>
        <taxon>Bacillota</taxon>
        <taxon>Negativicutes</taxon>
        <taxon>Selenomonadales</taxon>
        <taxon>Sporomusaceae</taxon>
        <taxon>Sporomusa</taxon>
    </lineage>
</organism>
<dbReference type="Proteomes" id="UP000049855">
    <property type="component" value="Unassembled WGS sequence"/>
</dbReference>
<name>A0A0U1KUQ2_9FIRM</name>
<dbReference type="InterPro" id="IPR008538">
    <property type="entry name" value="Uma2"/>
</dbReference>
<accession>A0A0U1KUQ2</accession>
<evidence type="ECO:0000259" key="1">
    <source>
        <dbReference type="Pfam" id="PF05685"/>
    </source>
</evidence>
<dbReference type="InterPro" id="IPR012296">
    <property type="entry name" value="Nuclease_put_TT1808"/>
</dbReference>
<dbReference type="PANTHER" id="PTHR36558:SF1">
    <property type="entry name" value="RESTRICTION ENDONUCLEASE DOMAIN-CONTAINING PROTEIN-RELATED"/>
    <property type="match status" value="1"/>
</dbReference>
<dbReference type="PANTHER" id="PTHR36558">
    <property type="entry name" value="GLR1098 PROTEIN"/>
    <property type="match status" value="1"/>
</dbReference>
<sequence length="195" mass="22245">MGGMLAPKLDQRYTYGEYVTWDDNECWELIDGVAYNMSPAPSRRHQEVAGEIFKQFAVYLTGKKCKVYYAPFDVRLPQGDEEDEDIIDVVQPDIVVVCDKNKLDSKGCLGAPDLVVEVVSPSTGKRDIKQKFMLYERSGVKEYWIVYPEANHVLIFKLDGGKYGVPERYTADDTIEVKLWDDLVIDLSAVFNEEI</sequence>